<dbReference type="Gene3D" id="4.10.240.10">
    <property type="entry name" value="Zn(2)-C6 fungal-type DNA-binding domain"/>
    <property type="match status" value="1"/>
</dbReference>
<evidence type="ECO:0000256" key="8">
    <source>
        <dbReference type="SAM" id="MobiDB-lite"/>
    </source>
</evidence>
<dbReference type="InterPro" id="IPR007219">
    <property type="entry name" value="XnlR_reg_dom"/>
</dbReference>
<evidence type="ECO:0000259" key="10">
    <source>
        <dbReference type="PROSITE" id="PS50048"/>
    </source>
</evidence>
<name>A0ABR4ACY2_9LECA</name>
<feature type="compositionally biased region" description="Polar residues" evidence="8">
    <location>
        <begin position="782"/>
        <end position="796"/>
    </location>
</feature>
<feature type="region of interest" description="Disordered" evidence="8">
    <location>
        <begin position="699"/>
        <end position="821"/>
    </location>
</feature>
<evidence type="ECO:0000256" key="4">
    <source>
        <dbReference type="ARBA" id="ARBA00023015"/>
    </source>
</evidence>
<dbReference type="Proteomes" id="UP001590950">
    <property type="component" value="Unassembled WGS sequence"/>
</dbReference>
<keyword evidence="7" id="KW-0539">Nucleus</keyword>
<keyword evidence="9" id="KW-1133">Transmembrane helix</keyword>
<sequence length="954" mass="107116">MTSNQSHSGSSDGEHEDDAAMPEAHWESQPQLSSDPSPSMESSTPSSAQPAKPAVPMQKRRRVTRACDECRRKKIKCDGKQPCTHCTVYSYDCTYDQPSNRRRNPAPHYVEALENRLQRAEALLKTVLPDVDLSDPSTDNGAPQRMHSSMKQKLQPTQSGQARPWVPIEHPQQGSDGERESMLESMVANTGLLDLDDEGNWDFHGHSSGRAFLRKMREQFGDLVGKDASNGPGPLEFMRYKSLSPSMDSPKYSVDSPLARNLPITHELPPKHCAQLLCENALDDAGAIVRIVHQPTFYIMLNRVYDNPNEEFGDEENKFVALLYGVIALGALFCKAEQSQLMKNGYENAIDQGYHWFRVSRQLVDLTDCRDLTSLQTILYMILFLQSSARLSTCYSYLGIALRSAIRMGLHRSVSNTFNPVERELRKRIFWIIRKLDIYVGALLGLPQMLSNDDIDQEMPLEVDDDYITLEKLSPMPFGKLSVFVAFNAHTRLVHILSKTVKYIYPIKGNDRSGSKDPQSYVVSHSKIREIEQDLQSWMEKLPMPFRPGEEATPEFMRIRHILRMAYAHIQMFLYRPFLHYISQSVQARQVDKRSYACAAACVSVSRNIIHLTAEMKKRGLLVGSYWFYMYTTFFAIISLLFYVLENPQGSTVEEILKDAYEGKDALAGLAARSLAADRCSQTLNGLFEMIPGKLQKVRNASSQKKRQAPSQLPLVASRTVQSAPDVPTVSASAHGDAPIRRASDSPTQQESWRRNLTHQEPSNLRHQVVNKMDAQYRRSSQDPYSSSNPDSPGMQTPNSPSSSLPPSTTQASFGMQNPFSNQVVPDLTAMMFPSADPFAYPNQPMTTLENRQFIKLENPMDSNIYNLAPTTSASYDGLNCQMFGGISPYLMQGQQSGFGMQSMSNADHPVTSMPMDAGGWPQQLQRSGGTPGVNLDQLFGEDWGGWMNQGYRP</sequence>
<evidence type="ECO:0000256" key="3">
    <source>
        <dbReference type="ARBA" id="ARBA00022833"/>
    </source>
</evidence>
<feature type="domain" description="Zn(2)-C6 fungal-type" evidence="10">
    <location>
        <begin position="66"/>
        <end position="95"/>
    </location>
</feature>
<dbReference type="CDD" id="cd12148">
    <property type="entry name" value="fungal_TF_MHR"/>
    <property type="match status" value="1"/>
</dbReference>
<dbReference type="PROSITE" id="PS00463">
    <property type="entry name" value="ZN2_CY6_FUNGAL_1"/>
    <property type="match status" value="1"/>
</dbReference>
<evidence type="ECO:0000313" key="12">
    <source>
        <dbReference type="Proteomes" id="UP001590950"/>
    </source>
</evidence>
<comment type="subcellular location">
    <subcellularLocation>
        <location evidence="1">Nucleus</location>
    </subcellularLocation>
</comment>
<dbReference type="SUPFAM" id="SSF57701">
    <property type="entry name" value="Zn2/Cys6 DNA-binding domain"/>
    <property type="match status" value="1"/>
</dbReference>
<dbReference type="SMART" id="SM00066">
    <property type="entry name" value="GAL4"/>
    <property type="match status" value="1"/>
</dbReference>
<feature type="compositionally biased region" description="Polar residues" evidence="8">
    <location>
        <begin position="1"/>
        <end position="11"/>
    </location>
</feature>
<evidence type="ECO:0000256" key="2">
    <source>
        <dbReference type="ARBA" id="ARBA00022723"/>
    </source>
</evidence>
<organism evidence="11 12">
    <name type="scientific">Stereocaulon virgatum</name>
    <dbReference type="NCBI Taxonomy" id="373712"/>
    <lineage>
        <taxon>Eukaryota</taxon>
        <taxon>Fungi</taxon>
        <taxon>Dikarya</taxon>
        <taxon>Ascomycota</taxon>
        <taxon>Pezizomycotina</taxon>
        <taxon>Lecanoromycetes</taxon>
        <taxon>OSLEUM clade</taxon>
        <taxon>Lecanoromycetidae</taxon>
        <taxon>Lecanorales</taxon>
        <taxon>Lecanorineae</taxon>
        <taxon>Stereocaulaceae</taxon>
        <taxon>Stereocaulon</taxon>
    </lineage>
</organism>
<comment type="caution">
    <text evidence="11">The sequence shown here is derived from an EMBL/GenBank/DDBJ whole genome shotgun (WGS) entry which is preliminary data.</text>
</comment>
<dbReference type="Pfam" id="PF04082">
    <property type="entry name" value="Fungal_trans"/>
    <property type="match status" value="1"/>
</dbReference>
<evidence type="ECO:0000256" key="9">
    <source>
        <dbReference type="SAM" id="Phobius"/>
    </source>
</evidence>
<evidence type="ECO:0000256" key="1">
    <source>
        <dbReference type="ARBA" id="ARBA00004123"/>
    </source>
</evidence>
<accession>A0ABR4ACY2</accession>
<evidence type="ECO:0000256" key="5">
    <source>
        <dbReference type="ARBA" id="ARBA00023125"/>
    </source>
</evidence>
<dbReference type="PROSITE" id="PS50048">
    <property type="entry name" value="ZN2_CY6_FUNGAL_2"/>
    <property type="match status" value="1"/>
</dbReference>
<feature type="region of interest" description="Disordered" evidence="8">
    <location>
        <begin position="131"/>
        <end position="180"/>
    </location>
</feature>
<keyword evidence="5" id="KW-0238">DNA-binding</keyword>
<keyword evidence="12" id="KW-1185">Reference proteome</keyword>
<evidence type="ECO:0000313" key="11">
    <source>
        <dbReference type="EMBL" id="KAL2042990.1"/>
    </source>
</evidence>
<dbReference type="EMBL" id="JBEFKJ010000012">
    <property type="protein sequence ID" value="KAL2042990.1"/>
    <property type="molecule type" value="Genomic_DNA"/>
</dbReference>
<gene>
    <name evidence="11" type="ORF">N7G274_004048</name>
</gene>
<dbReference type="PANTHER" id="PTHR47540">
    <property type="entry name" value="THIAMINE REPRESSIBLE GENES REGULATORY PROTEIN THI5"/>
    <property type="match status" value="1"/>
</dbReference>
<dbReference type="InterPro" id="IPR051711">
    <property type="entry name" value="Stress_Response_Reg"/>
</dbReference>
<keyword evidence="6" id="KW-0804">Transcription</keyword>
<feature type="region of interest" description="Disordered" evidence="8">
    <location>
        <begin position="1"/>
        <end position="65"/>
    </location>
</feature>
<feature type="compositionally biased region" description="Low complexity" evidence="8">
    <location>
        <begin position="797"/>
        <end position="810"/>
    </location>
</feature>
<dbReference type="CDD" id="cd00067">
    <property type="entry name" value="GAL4"/>
    <property type="match status" value="1"/>
</dbReference>
<feature type="compositionally biased region" description="Polar residues" evidence="8">
    <location>
        <begin position="135"/>
        <end position="161"/>
    </location>
</feature>
<reference evidence="11 12" key="1">
    <citation type="submission" date="2024-09" db="EMBL/GenBank/DDBJ databases">
        <title>Rethinking Asexuality: The Enigmatic Case of Functional Sexual Genes in Lepraria (Stereocaulaceae).</title>
        <authorList>
            <person name="Doellman M."/>
            <person name="Sun Y."/>
            <person name="Barcenas-Pena A."/>
            <person name="Lumbsch H.T."/>
            <person name="Grewe F."/>
        </authorList>
    </citation>
    <scope>NUCLEOTIDE SEQUENCE [LARGE SCALE GENOMIC DNA]</scope>
    <source>
        <strain evidence="11 12">Mercado 3170</strain>
    </source>
</reference>
<evidence type="ECO:0000256" key="7">
    <source>
        <dbReference type="ARBA" id="ARBA00023242"/>
    </source>
</evidence>
<dbReference type="InterPro" id="IPR036864">
    <property type="entry name" value="Zn2-C6_fun-type_DNA-bd_sf"/>
</dbReference>
<feature type="transmembrane region" description="Helical" evidence="9">
    <location>
        <begin position="626"/>
        <end position="645"/>
    </location>
</feature>
<keyword evidence="3" id="KW-0862">Zinc</keyword>
<dbReference type="InterPro" id="IPR001138">
    <property type="entry name" value="Zn2Cys6_DnaBD"/>
</dbReference>
<dbReference type="PANTHER" id="PTHR47540:SF1">
    <property type="entry name" value="ACTIVATOR OF STRESS GENES 1-RELATED"/>
    <property type="match status" value="1"/>
</dbReference>
<keyword evidence="2" id="KW-0479">Metal-binding</keyword>
<feature type="compositionally biased region" description="Low complexity" evidence="8">
    <location>
        <begin position="28"/>
        <end position="50"/>
    </location>
</feature>
<feature type="compositionally biased region" description="Polar residues" evidence="8">
    <location>
        <begin position="811"/>
        <end position="821"/>
    </location>
</feature>
<dbReference type="Pfam" id="PF00172">
    <property type="entry name" value="Zn_clus"/>
    <property type="match status" value="1"/>
</dbReference>
<keyword evidence="4" id="KW-0805">Transcription regulation</keyword>
<keyword evidence="9" id="KW-0472">Membrane</keyword>
<keyword evidence="9" id="KW-0812">Transmembrane</keyword>
<evidence type="ECO:0000256" key="6">
    <source>
        <dbReference type="ARBA" id="ARBA00023163"/>
    </source>
</evidence>
<dbReference type="SMART" id="SM00906">
    <property type="entry name" value="Fungal_trans"/>
    <property type="match status" value="1"/>
</dbReference>
<protein>
    <recommendedName>
        <fullName evidence="10">Zn(2)-C6 fungal-type domain-containing protein</fullName>
    </recommendedName>
</protein>
<proteinExistence type="predicted"/>